<accession>A0A532UYV3</accession>
<dbReference type="InterPro" id="IPR051626">
    <property type="entry name" value="Oxidoreductase_gamma_subunit"/>
</dbReference>
<dbReference type="SUPFAM" id="SSF53323">
    <property type="entry name" value="Pyruvate-ferredoxin oxidoreductase, PFOR, domain III"/>
    <property type="match status" value="1"/>
</dbReference>
<keyword evidence="1 3" id="KW-0560">Oxidoreductase</keyword>
<gene>
    <name evidence="3" type="ORF">CEE37_10170</name>
</gene>
<dbReference type="EMBL" id="NJBN01000006">
    <property type="protein sequence ID" value="TKJ40092.1"/>
    <property type="molecule type" value="Genomic_DNA"/>
</dbReference>
<dbReference type="AlphaFoldDB" id="A0A532UYV3"/>
<dbReference type="EC" id="1.2.7.7" evidence="3"/>
<dbReference type="Proteomes" id="UP000319619">
    <property type="component" value="Unassembled WGS sequence"/>
</dbReference>
<evidence type="ECO:0000256" key="1">
    <source>
        <dbReference type="ARBA" id="ARBA00023002"/>
    </source>
</evidence>
<dbReference type="InterPro" id="IPR011894">
    <property type="entry name" value="PorC_KorC"/>
</dbReference>
<evidence type="ECO:0000313" key="4">
    <source>
        <dbReference type="Proteomes" id="UP000319619"/>
    </source>
</evidence>
<organism evidence="3 4">
    <name type="scientific">candidate division LCP-89 bacterium B3_LCP</name>
    <dbReference type="NCBI Taxonomy" id="2012998"/>
    <lineage>
        <taxon>Bacteria</taxon>
        <taxon>Pseudomonadati</taxon>
        <taxon>Bacteria division LCP-89</taxon>
    </lineage>
</organism>
<dbReference type="NCBIfam" id="TIGR02175">
    <property type="entry name" value="PorC_KorC"/>
    <property type="match status" value="1"/>
</dbReference>
<dbReference type="PANTHER" id="PTHR43366:SF1">
    <property type="entry name" value="PYRUVATE SYNTHASE SUBUNIT PORC"/>
    <property type="match status" value="1"/>
</dbReference>
<protein>
    <submittedName>
        <fullName evidence="3">Pyruvate ferredoxin oxidoreductase</fullName>
        <ecNumber evidence="3">1.2.7.1</ecNumber>
        <ecNumber evidence="3">1.2.7.7</ecNumber>
    </submittedName>
</protein>
<comment type="caution">
    <text evidence="3">The sequence shown here is derived from an EMBL/GenBank/DDBJ whole genome shotgun (WGS) entry which is preliminary data.</text>
</comment>
<dbReference type="GO" id="GO:0019164">
    <property type="term" value="F:pyruvate synthase activity"/>
    <property type="evidence" value="ECO:0007669"/>
    <property type="project" value="UniProtKB-EC"/>
</dbReference>
<dbReference type="GO" id="GO:0043807">
    <property type="term" value="F:3-methyl-2-oxobutanoate dehydrogenase (ferredoxin) activity"/>
    <property type="evidence" value="ECO:0007669"/>
    <property type="project" value="UniProtKB-EC"/>
</dbReference>
<evidence type="ECO:0000313" key="3">
    <source>
        <dbReference type="EMBL" id="TKJ40092.1"/>
    </source>
</evidence>
<evidence type="ECO:0000259" key="2">
    <source>
        <dbReference type="Pfam" id="PF01558"/>
    </source>
</evidence>
<proteinExistence type="predicted"/>
<dbReference type="EC" id="1.2.7.1" evidence="3"/>
<dbReference type="InterPro" id="IPR002869">
    <property type="entry name" value="Pyrv_flavodox_OxRed_cen"/>
</dbReference>
<dbReference type="Gene3D" id="3.40.920.10">
    <property type="entry name" value="Pyruvate-ferredoxin oxidoreductase, PFOR, domain III"/>
    <property type="match status" value="1"/>
</dbReference>
<sequence length="185" mass="19936">MVEFRFHSRGGQGGVVAGKLMAVSLFKEGKHVQTFPTFGVERRGAPVMTFVRISDEPIRLRNQVYEPDHIVILDPSLIQHFDVTQGLKKDGIIIINTDKDVSEFNFPSDFHPVAVNAARIAINHKLGSITQPIVNTAILGALAKITGIVSLDSVVAAVKEEAPVKPEANAAAAIEAYNSVEAVAI</sequence>
<dbReference type="PANTHER" id="PTHR43366">
    <property type="entry name" value="PYRUVATE SYNTHASE SUBUNIT PORC"/>
    <property type="match status" value="1"/>
</dbReference>
<reference evidence="3 4" key="1">
    <citation type="submission" date="2017-06" db="EMBL/GenBank/DDBJ databases">
        <title>Novel microbial phyla capable of carbon fixation and sulfur reduction in deep-sea sediments.</title>
        <authorList>
            <person name="Huang J."/>
            <person name="Baker B."/>
            <person name="Wang Y."/>
        </authorList>
    </citation>
    <scope>NUCLEOTIDE SEQUENCE [LARGE SCALE GENOMIC DNA]</scope>
    <source>
        <strain evidence="3">B3_LCP</strain>
    </source>
</reference>
<name>A0A532UYV3_UNCL8</name>
<dbReference type="InterPro" id="IPR019752">
    <property type="entry name" value="Pyrv/ketoisovalerate_OxRed_cat"/>
</dbReference>
<feature type="domain" description="Pyruvate/ketoisovalerate oxidoreductase catalytic" evidence="2">
    <location>
        <begin position="10"/>
        <end position="177"/>
    </location>
</feature>
<keyword evidence="3" id="KW-0670">Pyruvate</keyword>
<dbReference type="Pfam" id="PF01558">
    <property type="entry name" value="POR"/>
    <property type="match status" value="1"/>
</dbReference>